<keyword evidence="4 13" id="KW-0894">Sodium channel</keyword>
<evidence type="ECO:0000256" key="10">
    <source>
        <dbReference type="ARBA" id="ARBA00023180"/>
    </source>
</evidence>
<name>A0AAD4R367_9BILA</name>
<evidence type="ECO:0000256" key="14">
    <source>
        <dbReference type="SAM" id="MobiDB-lite"/>
    </source>
</evidence>
<feature type="transmembrane region" description="Helical" evidence="15">
    <location>
        <begin position="446"/>
        <end position="466"/>
    </location>
</feature>
<keyword evidence="9 15" id="KW-0472">Membrane</keyword>
<evidence type="ECO:0000256" key="7">
    <source>
        <dbReference type="ARBA" id="ARBA00023053"/>
    </source>
</evidence>
<keyword evidence="11 13" id="KW-0739">Sodium transport</keyword>
<evidence type="ECO:0000256" key="1">
    <source>
        <dbReference type="ARBA" id="ARBA00004141"/>
    </source>
</evidence>
<evidence type="ECO:0000313" key="17">
    <source>
        <dbReference type="Proteomes" id="UP001201812"/>
    </source>
</evidence>
<evidence type="ECO:0000256" key="12">
    <source>
        <dbReference type="ARBA" id="ARBA00023303"/>
    </source>
</evidence>
<accession>A0AAD4R367</accession>
<keyword evidence="3 13" id="KW-0813">Transport</keyword>
<sequence>MAASENGSRRWRSKSEEPKSSNNISQRKTPIRKRDLIKTTLSEDYPGLDYLGFHNVLSAKKLWYQALWFTIVTVCLLIGLFTIYKIIDEYLHNPSATSISVKSVEELLLPQLTLCPVSPATINLTKLDERLFQDRISNYTQEDVLNFAYFFLAGSGFQKMNWKKFDTSTKARLDGFYNTFRGNNSIDTFFEYFFDQFGLQCHEFLTDCRLGDTPLDCCKIFEPEYLIRRGRCFRTIELKQKNFDELGKLRVSVRQPYEMDSNMSTAAEIIAFLAEHKPQIAPFPRYYLYPHTWTKMRVAAKKISLFPNEDVCSSQVQNISKDACYIEKWLTTNLEAPLNCTFPYMHRLRKTGLHSCPPSLILDNYESTVEATSYQTHSCILACNRWEYSVSVEKTDLTTIFKNISKLNYMYRIDVSYNDLQYESIEEVSTITLAGLIAQIGGQMSLFMGSSILNLIQVFIMSVILFRRTVRAKHAVVPADQEMSGSHQEVSGSPVSTNWTERTNAGSAVPQFPAQQIPRFQYSPRKPEIFSVSPDINRTIQSDRPKYRGMGL</sequence>
<comment type="caution">
    <text evidence="16">The sequence shown here is derived from an EMBL/GenBank/DDBJ whole genome shotgun (WGS) entry which is preliminary data.</text>
</comment>
<dbReference type="GO" id="GO:0005886">
    <property type="term" value="C:plasma membrane"/>
    <property type="evidence" value="ECO:0007669"/>
    <property type="project" value="TreeGrafter"/>
</dbReference>
<feature type="region of interest" description="Disordered" evidence="14">
    <location>
        <begin position="1"/>
        <end position="28"/>
    </location>
</feature>
<dbReference type="Pfam" id="PF00858">
    <property type="entry name" value="ASC"/>
    <property type="match status" value="1"/>
</dbReference>
<keyword evidence="6 15" id="KW-1133">Transmembrane helix</keyword>
<evidence type="ECO:0000256" key="5">
    <source>
        <dbReference type="ARBA" id="ARBA00022692"/>
    </source>
</evidence>
<dbReference type="AlphaFoldDB" id="A0AAD4R367"/>
<evidence type="ECO:0000313" key="16">
    <source>
        <dbReference type="EMBL" id="KAI1706822.1"/>
    </source>
</evidence>
<evidence type="ECO:0000256" key="4">
    <source>
        <dbReference type="ARBA" id="ARBA00022461"/>
    </source>
</evidence>
<evidence type="ECO:0000256" key="11">
    <source>
        <dbReference type="ARBA" id="ARBA00023201"/>
    </source>
</evidence>
<keyword evidence="12 13" id="KW-0407">Ion channel</keyword>
<keyword evidence="5 13" id="KW-0812">Transmembrane</keyword>
<reference evidence="16" key="1">
    <citation type="submission" date="2022-01" db="EMBL/GenBank/DDBJ databases">
        <title>Genome Sequence Resource for Two Populations of Ditylenchus destructor, the Migratory Endoparasitic Phytonematode.</title>
        <authorList>
            <person name="Zhang H."/>
            <person name="Lin R."/>
            <person name="Xie B."/>
        </authorList>
    </citation>
    <scope>NUCLEOTIDE SEQUENCE</scope>
    <source>
        <strain evidence="16">BazhouSP</strain>
    </source>
</reference>
<proteinExistence type="inferred from homology"/>
<keyword evidence="8 13" id="KW-0406">Ion transport</keyword>
<evidence type="ECO:0000256" key="13">
    <source>
        <dbReference type="RuleBase" id="RU000679"/>
    </source>
</evidence>
<protein>
    <submittedName>
        <fullName evidence="16">Amiloride-sensitive sodium channel domain-containing protein</fullName>
    </submittedName>
</protein>
<keyword evidence="17" id="KW-1185">Reference proteome</keyword>
<dbReference type="PRINTS" id="PR01078">
    <property type="entry name" value="AMINACHANNEL"/>
</dbReference>
<feature type="transmembrane region" description="Helical" evidence="15">
    <location>
        <begin position="66"/>
        <end position="87"/>
    </location>
</feature>
<dbReference type="InterPro" id="IPR001873">
    <property type="entry name" value="ENaC"/>
</dbReference>
<evidence type="ECO:0000256" key="2">
    <source>
        <dbReference type="ARBA" id="ARBA00007193"/>
    </source>
</evidence>
<dbReference type="PANTHER" id="PTHR11690:SF1">
    <property type="entry name" value="DEGENERIN LIKE"/>
    <property type="match status" value="1"/>
</dbReference>
<evidence type="ECO:0000256" key="6">
    <source>
        <dbReference type="ARBA" id="ARBA00022989"/>
    </source>
</evidence>
<comment type="subcellular location">
    <subcellularLocation>
        <location evidence="1">Membrane</location>
        <topology evidence="1">Multi-pass membrane protein</topology>
    </subcellularLocation>
</comment>
<evidence type="ECO:0000256" key="15">
    <source>
        <dbReference type="SAM" id="Phobius"/>
    </source>
</evidence>
<dbReference type="Proteomes" id="UP001201812">
    <property type="component" value="Unassembled WGS sequence"/>
</dbReference>
<keyword evidence="7" id="KW-0915">Sodium</keyword>
<gene>
    <name evidence="16" type="ORF">DdX_12816</name>
</gene>
<comment type="similarity">
    <text evidence="2 13">Belongs to the amiloride-sensitive sodium channel (TC 1.A.6) family.</text>
</comment>
<dbReference type="GO" id="GO:0015280">
    <property type="term" value="F:ligand-gated sodium channel activity"/>
    <property type="evidence" value="ECO:0007669"/>
    <property type="project" value="TreeGrafter"/>
</dbReference>
<keyword evidence="10" id="KW-0325">Glycoprotein</keyword>
<dbReference type="Gene3D" id="1.10.287.770">
    <property type="entry name" value="YojJ-like"/>
    <property type="match status" value="1"/>
</dbReference>
<dbReference type="PANTHER" id="PTHR11690">
    <property type="entry name" value="AMILORIDE-SENSITIVE SODIUM CHANNEL-RELATED"/>
    <property type="match status" value="1"/>
</dbReference>
<dbReference type="EMBL" id="JAKKPZ010000045">
    <property type="protein sequence ID" value="KAI1706822.1"/>
    <property type="molecule type" value="Genomic_DNA"/>
</dbReference>
<evidence type="ECO:0000256" key="3">
    <source>
        <dbReference type="ARBA" id="ARBA00022448"/>
    </source>
</evidence>
<organism evidence="16 17">
    <name type="scientific">Ditylenchus destructor</name>
    <dbReference type="NCBI Taxonomy" id="166010"/>
    <lineage>
        <taxon>Eukaryota</taxon>
        <taxon>Metazoa</taxon>
        <taxon>Ecdysozoa</taxon>
        <taxon>Nematoda</taxon>
        <taxon>Chromadorea</taxon>
        <taxon>Rhabditida</taxon>
        <taxon>Tylenchina</taxon>
        <taxon>Tylenchomorpha</taxon>
        <taxon>Sphaerularioidea</taxon>
        <taxon>Anguinidae</taxon>
        <taxon>Anguininae</taxon>
        <taxon>Ditylenchus</taxon>
    </lineage>
</organism>
<evidence type="ECO:0000256" key="9">
    <source>
        <dbReference type="ARBA" id="ARBA00023136"/>
    </source>
</evidence>
<evidence type="ECO:0000256" key="8">
    <source>
        <dbReference type="ARBA" id="ARBA00023065"/>
    </source>
</evidence>